<keyword evidence="4" id="KW-1185">Reference proteome</keyword>
<dbReference type="GO" id="GO:0052689">
    <property type="term" value="F:carboxylic ester hydrolase activity"/>
    <property type="evidence" value="ECO:0007669"/>
    <property type="project" value="TreeGrafter"/>
</dbReference>
<dbReference type="InterPro" id="IPR053145">
    <property type="entry name" value="AB_hydrolase_Est10"/>
</dbReference>
<name>A0A3M9NM13_9BACT</name>
<feature type="domain" description="Serine aminopeptidase S33" evidence="2">
    <location>
        <begin position="183"/>
        <end position="389"/>
    </location>
</feature>
<dbReference type="Pfam" id="PF12146">
    <property type="entry name" value="Hydrolase_4"/>
    <property type="match status" value="1"/>
</dbReference>
<feature type="chain" id="PRO_5018128206" evidence="1">
    <location>
        <begin position="21"/>
        <end position="426"/>
    </location>
</feature>
<evidence type="ECO:0000256" key="1">
    <source>
        <dbReference type="SAM" id="SignalP"/>
    </source>
</evidence>
<dbReference type="InterPro" id="IPR022742">
    <property type="entry name" value="Hydrolase_4"/>
</dbReference>
<keyword evidence="3" id="KW-0378">Hydrolase</keyword>
<dbReference type="SUPFAM" id="SSF53474">
    <property type="entry name" value="alpha/beta-Hydrolases"/>
    <property type="match status" value="1"/>
</dbReference>
<gene>
    <name evidence="3" type="ORF">EFY79_03885</name>
</gene>
<accession>A0A3M9NM13</accession>
<evidence type="ECO:0000313" key="4">
    <source>
        <dbReference type="Proteomes" id="UP000267223"/>
    </source>
</evidence>
<organism evidence="3 4">
    <name type="scientific">Hanamia caeni</name>
    <dbReference type="NCBI Taxonomy" id="2294116"/>
    <lineage>
        <taxon>Bacteria</taxon>
        <taxon>Pseudomonadati</taxon>
        <taxon>Bacteroidota</taxon>
        <taxon>Chitinophagia</taxon>
        <taxon>Chitinophagales</taxon>
        <taxon>Chitinophagaceae</taxon>
        <taxon>Hanamia</taxon>
    </lineage>
</organism>
<dbReference type="PANTHER" id="PTHR43265">
    <property type="entry name" value="ESTERASE ESTD"/>
    <property type="match status" value="1"/>
</dbReference>
<dbReference type="EMBL" id="RJJR01000002">
    <property type="protein sequence ID" value="RNI38811.1"/>
    <property type="molecule type" value="Genomic_DNA"/>
</dbReference>
<sequence>MKKSFLLFLLSFFLSTALLAQKIMGNWEGNIEINGNKLPIVFHFTKNDAGKIDGKWDSPKQSAMGLPFSSINNDEDSLHLEIKMISGSYVGKFIGNDSITGTWKQNDVQLPLNFSRATVNSESQANIAPLHPGEKEIAITSAAGSKLYGTLLSKNNEQPLVIIFAGSGPTDRDGNSSIGIATNEYQMLAYSLDSQNVASFRFDKRGVGKSIPANFSESGLVFDDYVKDAEKIFDYLHDTLGFKNIFFAGHSEGSLIAMLAAQKKKVSGYISIAGAGRPIDEILEEQLQKAPWPDSVKEQIAPIFNQLKKGNRVSNIPEPLQMLFRKSIQPYMISWLKYAPAAEIKKLKCPIMILQGTCDIQVKVKDAQNLHEANKKSILKIIPGMSHTLKNAGADCVDEQKTYTDGSMPVDSMMVKDIIEFIKASK</sequence>
<evidence type="ECO:0000313" key="3">
    <source>
        <dbReference type="EMBL" id="RNI38811.1"/>
    </source>
</evidence>
<protein>
    <submittedName>
        <fullName evidence="3">Alpha/beta fold hydrolase</fullName>
    </submittedName>
</protein>
<dbReference type="PANTHER" id="PTHR43265:SF1">
    <property type="entry name" value="ESTERASE ESTD"/>
    <property type="match status" value="1"/>
</dbReference>
<dbReference type="Gene3D" id="3.40.50.1820">
    <property type="entry name" value="alpha/beta hydrolase"/>
    <property type="match status" value="1"/>
</dbReference>
<dbReference type="Proteomes" id="UP000267223">
    <property type="component" value="Unassembled WGS sequence"/>
</dbReference>
<keyword evidence="1" id="KW-0732">Signal</keyword>
<proteinExistence type="predicted"/>
<dbReference type="InterPro" id="IPR029058">
    <property type="entry name" value="AB_hydrolase_fold"/>
</dbReference>
<evidence type="ECO:0000259" key="2">
    <source>
        <dbReference type="Pfam" id="PF12146"/>
    </source>
</evidence>
<dbReference type="AlphaFoldDB" id="A0A3M9NM13"/>
<comment type="caution">
    <text evidence="3">The sequence shown here is derived from an EMBL/GenBank/DDBJ whole genome shotgun (WGS) entry which is preliminary data.</text>
</comment>
<reference evidence="3 4" key="1">
    <citation type="submission" date="2018-11" db="EMBL/GenBank/DDBJ databases">
        <title>Draft genome sequence of Ferruginibacter sp. BO-59.</title>
        <authorList>
            <person name="Im W.T."/>
        </authorList>
    </citation>
    <scope>NUCLEOTIDE SEQUENCE [LARGE SCALE GENOMIC DNA]</scope>
    <source>
        <strain evidence="3 4">BO-59</strain>
    </source>
</reference>
<feature type="signal peptide" evidence="1">
    <location>
        <begin position="1"/>
        <end position="20"/>
    </location>
</feature>